<dbReference type="Pfam" id="PF00685">
    <property type="entry name" value="Sulfotransfer_1"/>
    <property type="match status" value="1"/>
</dbReference>
<evidence type="ECO:0000259" key="2">
    <source>
        <dbReference type="Pfam" id="PF00685"/>
    </source>
</evidence>
<dbReference type="InterPro" id="IPR000863">
    <property type="entry name" value="Sulfotransferase_dom"/>
</dbReference>
<feature type="compositionally biased region" description="Basic and acidic residues" evidence="1">
    <location>
        <begin position="87"/>
        <end position="96"/>
    </location>
</feature>
<dbReference type="GO" id="GO:0008146">
    <property type="term" value="F:sulfotransferase activity"/>
    <property type="evidence" value="ECO:0007669"/>
    <property type="project" value="InterPro"/>
</dbReference>
<proteinExistence type="predicted"/>
<dbReference type="AlphaFoldDB" id="A0A7S0HSB5"/>
<dbReference type="InterPro" id="IPR027417">
    <property type="entry name" value="P-loop_NTPase"/>
</dbReference>
<dbReference type="Gene3D" id="3.40.50.300">
    <property type="entry name" value="P-loop containing nucleotide triphosphate hydrolases"/>
    <property type="match status" value="1"/>
</dbReference>
<accession>A0A7S0HSB5</accession>
<dbReference type="SUPFAM" id="SSF52540">
    <property type="entry name" value="P-loop containing nucleoside triphosphate hydrolases"/>
    <property type="match status" value="1"/>
</dbReference>
<evidence type="ECO:0000313" key="3">
    <source>
        <dbReference type="EMBL" id="CAD8497469.1"/>
    </source>
</evidence>
<feature type="region of interest" description="Disordered" evidence="1">
    <location>
        <begin position="77"/>
        <end position="100"/>
    </location>
</feature>
<name>A0A7S0HSB5_9EUKA</name>
<organism evidence="3">
    <name type="scientific">Phaeocystis antarctica</name>
    <dbReference type="NCBI Taxonomy" id="33657"/>
    <lineage>
        <taxon>Eukaryota</taxon>
        <taxon>Haptista</taxon>
        <taxon>Haptophyta</taxon>
        <taxon>Prymnesiophyceae</taxon>
        <taxon>Phaeocystales</taxon>
        <taxon>Phaeocystaceae</taxon>
        <taxon>Phaeocystis</taxon>
    </lineage>
</organism>
<evidence type="ECO:0000256" key="1">
    <source>
        <dbReference type="SAM" id="MobiDB-lite"/>
    </source>
</evidence>
<feature type="domain" description="Sulfotransferase" evidence="2">
    <location>
        <begin position="3"/>
        <end position="105"/>
    </location>
</feature>
<sequence length="142" mass="15750">MNCRHLPNVLVLAYELMLEDPKAHAAAIARFLGVDADDALLTKVVELSSRDYMLANVRCFDDSWIAQQQAALGRAANVMNPSPKVTDGAHQKKDLEPETMTRIQETWTRDVTPTTGLRDYKALIEVLRSEGLPDRSPSDVSA</sequence>
<gene>
    <name evidence="3" type="ORF">PANT1444_LOCUS14438</name>
</gene>
<protein>
    <recommendedName>
        <fullName evidence="2">Sulfotransferase domain-containing protein</fullName>
    </recommendedName>
</protein>
<reference evidence="3" key="1">
    <citation type="submission" date="2021-01" db="EMBL/GenBank/DDBJ databases">
        <authorList>
            <person name="Corre E."/>
            <person name="Pelletier E."/>
            <person name="Niang G."/>
            <person name="Scheremetjew M."/>
            <person name="Finn R."/>
            <person name="Kale V."/>
            <person name="Holt S."/>
            <person name="Cochrane G."/>
            <person name="Meng A."/>
            <person name="Brown T."/>
            <person name="Cohen L."/>
        </authorList>
    </citation>
    <scope>NUCLEOTIDE SEQUENCE</scope>
    <source>
        <strain evidence="3">CCMP1374</strain>
    </source>
</reference>
<dbReference type="EMBL" id="HBEP01025374">
    <property type="protein sequence ID" value="CAD8497469.1"/>
    <property type="molecule type" value="Transcribed_RNA"/>
</dbReference>